<evidence type="ECO:0000313" key="2">
    <source>
        <dbReference type="Proteomes" id="UP000215914"/>
    </source>
</evidence>
<dbReference type="Proteomes" id="UP000215914">
    <property type="component" value="Chromosome 13"/>
</dbReference>
<gene>
    <name evidence="1" type="ORF">HannXRQ_Chr13g0402231</name>
</gene>
<dbReference type="EMBL" id="CM007902">
    <property type="protein sequence ID" value="OTG01450.1"/>
    <property type="molecule type" value="Genomic_DNA"/>
</dbReference>
<name>A0A251SRH4_HELAN</name>
<protein>
    <submittedName>
        <fullName evidence="1">Uncharacterized protein</fullName>
    </submittedName>
</protein>
<keyword evidence="2" id="KW-1185">Reference proteome</keyword>
<accession>A0A251SRH4</accession>
<organism evidence="1 2">
    <name type="scientific">Helianthus annuus</name>
    <name type="common">Common sunflower</name>
    <dbReference type="NCBI Taxonomy" id="4232"/>
    <lineage>
        <taxon>Eukaryota</taxon>
        <taxon>Viridiplantae</taxon>
        <taxon>Streptophyta</taxon>
        <taxon>Embryophyta</taxon>
        <taxon>Tracheophyta</taxon>
        <taxon>Spermatophyta</taxon>
        <taxon>Magnoliopsida</taxon>
        <taxon>eudicotyledons</taxon>
        <taxon>Gunneridae</taxon>
        <taxon>Pentapetalae</taxon>
        <taxon>asterids</taxon>
        <taxon>campanulids</taxon>
        <taxon>Asterales</taxon>
        <taxon>Asteraceae</taxon>
        <taxon>Asteroideae</taxon>
        <taxon>Heliantheae alliance</taxon>
        <taxon>Heliantheae</taxon>
        <taxon>Helianthus</taxon>
    </lineage>
</organism>
<evidence type="ECO:0000313" key="1">
    <source>
        <dbReference type="EMBL" id="OTG01450.1"/>
    </source>
</evidence>
<reference evidence="2" key="1">
    <citation type="journal article" date="2017" name="Nature">
        <title>The sunflower genome provides insights into oil metabolism, flowering and Asterid evolution.</title>
        <authorList>
            <person name="Badouin H."/>
            <person name="Gouzy J."/>
            <person name="Grassa C.J."/>
            <person name="Murat F."/>
            <person name="Staton S.E."/>
            <person name="Cottret L."/>
            <person name="Lelandais-Briere C."/>
            <person name="Owens G.L."/>
            <person name="Carrere S."/>
            <person name="Mayjonade B."/>
            <person name="Legrand L."/>
            <person name="Gill N."/>
            <person name="Kane N.C."/>
            <person name="Bowers J.E."/>
            <person name="Hubner S."/>
            <person name="Bellec A."/>
            <person name="Berard A."/>
            <person name="Berges H."/>
            <person name="Blanchet N."/>
            <person name="Boniface M.C."/>
            <person name="Brunel D."/>
            <person name="Catrice O."/>
            <person name="Chaidir N."/>
            <person name="Claudel C."/>
            <person name="Donnadieu C."/>
            <person name="Faraut T."/>
            <person name="Fievet G."/>
            <person name="Helmstetter N."/>
            <person name="King M."/>
            <person name="Knapp S.J."/>
            <person name="Lai Z."/>
            <person name="Le Paslier M.C."/>
            <person name="Lippi Y."/>
            <person name="Lorenzon L."/>
            <person name="Mandel J.R."/>
            <person name="Marage G."/>
            <person name="Marchand G."/>
            <person name="Marquand E."/>
            <person name="Bret-Mestries E."/>
            <person name="Morien E."/>
            <person name="Nambeesan S."/>
            <person name="Nguyen T."/>
            <person name="Pegot-Espagnet P."/>
            <person name="Pouilly N."/>
            <person name="Raftis F."/>
            <person name="Sallet E."/>
            <person name="Schiex T."/>
            <person name="Thomas J."/>
            <person name="Vandecasteele C."/>
            <person name="Vares D."/>
            <person name="Vear F."/>
            <person name="Vautrin S."/>
            <person name="Crespi M."/>
            <person name="Mangin B."/>
            <person name="Burke J.M."/>
            <person name="Salse J."/>
            <person name="Munos S."/>
            <person name="Vincourt P."/>
            <person name="Rieseberg L.H."/>
            <person name="Langlade N.B."/>
        </authorList>
    </citation>
    <scope>NUCLEOTIDE SEQUENCE [LARGE SCALE GENOMIC DNA]</scope>
    <source>
        <strain evidence="2">cv. SF193</strain>
    </source>
</reference>
<sequence length="109" mass="12660">MGMKSSSLKGLPQREKHQLFKTSVKAQPLLHQQLLTKVAHSPLLPHPQTLLKKVLKQWIKVSSGPLHYHPFHHLLKPLLSHQSHQQWLAQMIHICSLHQQMPSYHTKEI</sequence>
<dbReference type="AlphaFoldDB" id="A0A251SRH4"/>
<proteinExistence type="predicted"/>
<dbReference type="InParanoid" id="A0A251SRH4"/>